<gene>
    <name evidence="1" type="ORF">J5U18_10185</name>
</gene>
<evidence type="ECO:0000313" key="1">
    <source>
        <dbReference type="EMBL" id="MBP3943928.1"/>
    </source>
</evidence>
<name>A0A8T4HF20_9SPHI</name>
<proteinExistence type="predicted"/>
<keyword evidence="2" id="KW-1185">Reference proteome</keyword>
<dbReference type="InterPro" id="IPR011042">
    <property type="entry name" value="6-blade_b-propeller_TolB-like"/>
</dbReference>
<evidence type="ECO:0000313" key="2">
    <source>
        <dbReference type="Proteomes" id="UP000679691"/>
    </source>
</evidence>
<accession>A0A8T4HF20</accession>
<dbReference type="SUPFAM" id="SSF82171">
    <property type="entry name" value="DPP6 N-terminal domain-like"/>
    <property type="match status" value="1"/>
</dbReference>
<reference evidence="1" key="1">
    <citation type="submission" date="2021-03" db="EMBL/GenBank/DDBJ databases">
        <authorList>
            <person name="Lu T."/>
            <person name="Wang Q."/>
            <person name="Han X."/>
        </authorList>
    </citation>
    <scope>NUCLEOTIDE SEQUENCE</scope>
    <source>
        <strain evidence="1">WQ 2009</strain>
    </source>
</reference>
<dbReference type="Proteomes" id="UP000679691">
    <property type="component" value="Unassembled WGS sequence"/>
</dbReference>
<protein>
    <submittedName>
        <fullName evidence="1">Uncharacterized protein</fullName>
    </submittedName>
</protein>
<dbReference type="Gene3D" id="2.120.10.30">
    <property type="entry name" value="TolB, C-terminal domain"/>
    <property type="match status" value="1"/>
</dbReference>
<dbReference type="EMBL" id="JAGKSB010000011">
    <property type="protein sequence ID" value="MBP3943928.1"/>
    <property type="molecule type" value="Genomic_DNA"/>
</dbReference>
<sequence length="945" mass="109249">MMVRYLLLILLLFSKLHLSAQIFDFEQSKPTIRWHQLQTPHIKLIFPASFDNLAPQLLQQLDRARLYSSVDLHRQVRRYPIVIQNMSVEANGFVQLAPRKSELFSTPSGTPDNQAWLSNLAIHEWRHIAQMQQLTKGLSKPFFEQLALAWWGISLPAWYFEGDAVYQETIFSQGGRGRLPSWEMPIRANELSRKNYSYDQYILGSYKHNIPSYYSIGYLMNASLHADFGSLVSQELLDNMRANPLRPYNFRYAFKKITRKTPKNYFQQIITDLNSQWTQQEAKQNHTNYQPISEQKQTFPTNYLLPKQLDATHTVVLKQGHQFLPQLVALSANKEQNLVYTGTQIHPHYDLKDSLLTWDEYRVDKRYRKNSYSLINTYNMKTGKVKQLTKNSRYYSPVFHPWKMEIAVVKVSLNNQASLVILDQHTGAELQEVAMPMGLHIQHPQFHPSGKKLVAIGITEAGTQLLEISLTDSLLSPLGEISNQQYERPSYFKEDIIFKAHFNGRDNIYRWQQDDKRIVQLTEARFGAFNPSIDSLSKRLLFNDYQASGHLAASVSLDSVGNTPIEELQDLFTHYYRAGLAASTPAAHILKIQTEDSLEIPEITAYKGLGRTFNFHSLTISSNQFDNFDNYKPGLFWLSNNVLNTTQAILGVEHDTDLNKTTYSAELAYQKYFPKITLRYENRGQQSAARLQSNRDSLVQFDWREHLATAQVSLPLNFYKQRYSYSTGLNIASSYLKRYDISRRLSNFTTEIAFPLTYQFYFNRLSRLAHLDLAPNWGQQLSVTYRHLPFSERLKGAIFSVRTNLYFPGIVKQHSFQLRVSYQKGSDTYQYTQDIPMVSAYGFFTSGKIRNTILLNYRFPLLYPDLAIGGLAFVKRIKAGIFADYQNIEQEKQLAPKTFGLSISADLNMLRYTLPDVDLSYKFTYINDASATQRVVPSFSISYTY</sequence>
<comment type="caution">
    <text evidence="1">The sequence shown here is derived from an EMBL/GenBank/DDBJ whole genome shotgun (WGS) entry which is preliminary data.</text>
</comment>
<organism evidence="1 2">
    <name type="scientific">Rhinopithecimicrobium faecis</name>
    <dbReference type="NCBI Taxonomy" id="2820698"/>
    <lineage>
        <taxon>Bacteria</taxon>
        <taxon>Pseudomonadati</taxon>
        <taxon>Bacteroidota</taxon>
        <taxon>Sphingobacteriia</taxon>
        <taxon>Sphingobacteriales</taxon>
        <taxon>Sphingobacteriaceae</taxon>
        <taxon>Rhinopithecimicrobium</taxon>
    </lineage>
</organism>
<dbReference type="AlphaFoldDB" id="A0A8T4HF20"/>